<dbReference type="Pfam" id="PF08512">
    <property type="entry name" value="Rttp106-like_middle"/>
    <property type="match status" value="1"/>
</dbReference>
<dbReference type="Gene3D" id="2.30.29.30">
    <property type="entry name" value="Pleckstrin-homology domain (PH domain)/Phosphotyrosine-binding domain (PTB)"/>
    <property type="match status" value="1"/>
</dbReference>
<dbReference type="SUPFAM" id="SSF50729">
    <property type="entry name" value="PH domain-like"/>
    <property type="match status" value="1"/>
</dbReference>
<dbReference type="Proteomes" id="UP000235371">
    <property type="component" value="Unassembled WGS sequence"/>
</dbReference>
<feature type="compositionally biased region" description="Acidic residues" evidence="4">
    <location>
        <begin position="395"/>
        <end position="418"/>
    </location>
</feature>
<dbReference type="AlphaFoldDB" id="A0A2J6T150"/>
<comment type="similarity">
    <text evidence="1">Belongs to the RTT106 family.</text>
</comment>
<dbReference type="FunCoup" id="A0A2J6T150">
    <property type="interactions" value="115"/>
</dbReference>
<gene>
    <name evidence="6" type="ORF">K444DRAFT_615164</name>
</gene>
<keyword evidence="7" id="KW-1185">Reference proteome</keyword>
<proteinExistence type="inferred from homology"/>
<dbReference type="InterPro" id="IPR011993">
    <property type="entry name" value="PH-like_dom_sf"/>
</dbReference>
<evidence type="ECO:0000256" key="4">
    <source>
        <dbReference type="SAM" id="MobiDB-lite"/>
    </source>
</evidence>
<dbReference type="PANTHER" id="PTHR45849">
    <property type="entry name" value="FACT COMPLEX SUBUNIT SSRP1"/>
    <property type="match status" value="1"/>
</dbReference>
<dbReference type="EMBL" id="KZ613847">
    <property type="protein sequence ID" value="PMD56752.1"/>
    <property type="molecule type" value="Genomic_DNA"/>
</dbReference>
<dbReference type="PANTHER" id="PTHR45849:SF3">
    <property type="entry name" value="HISTONE CHAPERONE RTT106"/>
    <property type="match status" value="1"/>
</dbReference>
<dbReference type="GO" id="GO:0042393">
    <property type="term" value="F:histone binding"/>
    <property type="evidence" value="ECO:0007669"/>
    <property type="project" value="TreeGrafter"/>
</dbReference>
<dbReference type="InterPro" id="IPR050454">
    <property type="entry name" value="RTT106/SSRP1_HistChap/FACT"/>
</dbReference>
<name>A0A2J6T150_9HELO</name>
<feature type="region of interest" description="Disordered" evidence="4">
    <location>
        <begin position="54"/>
        <end position="92"/>
    </location>
</feature>
<evidence type="ECO:0000256" key="2">
    <source>
        <dbReference type="ARBA" id="ARBA00037550"/>
    </source>
</evidence>
<organism evidence="6 7">
    <name type="scientific">Hyaloscypha bicolor E</name>
    <dbReference type="NCBI Taxonomy" id="1095630"/>
    <lineage>
        <taxon>Eukaryota</taxon>
        <taxon>Fungi</taxon>
        <taxon>Dikarya</taxon>
        <taxon>Ascomycota</taxon>
        <taxon>Pezizomycotina</taxon>
        <taxon>Leotiomycetes</taxon>
        <taxon>Helotiales</taxon>
        <taxon>Hyaloscyphaceae</taxon>
        <taxon>Hyaloscypha</taxon>
        <taxon>Hyaloscypha bicolor</taxon>
    </lineage>
</organism>
<dbReference type="GO" id="GO:0031491">
    <property type="term" value="F:nucleosome binding"/>
    <property type="evidence" value="ECO:0007669"/>
    <property type="project" value="TreeGrafter"/>
</dbReference>
<feature type="compositionally biased region" description="Acidic residues" evidence="4">
    <location>
        <begin position="425"/>
        <end position="450"/>
    </location>
</feature>
<comment type="function">
    <text evidence="2">Histones H3 and H4 chaperone involved in the nucleosome formation and heterochromatin silencing. Required for the deposition of H3K56ac-carrying H3-H4 complex onto newly-replicated DNA. Plays a role in the transcriptional regulation of the cell-cycle dependent histone genes by creating a repressive structure at the core histone gene promoter.</text>
</comment>
<dbReference type="RefSeq" id="XP_024733656.1">
    <property type="nucleotide sequence ID" value="XM_024880670.1"/>
</dbReference>
<accession>A0A2J6T150</accession>
<dbReference type="STRING" id="1095630.A0A2J6T150"/>
<evidence type="ECO:0000256" key="1">
    <source>
        <dbReference type="ARBA" id="ARBA00006159"/>
    </source>
</evidence>
<feature type="compositionally biased region" description="Polar residues" evidence="4">
    <location>
        <begin position="70"/>
        <end position="81"/>
    </location>
</feature>
<evidence type="ECO:0000259" key="5">
    <source>
        <dbReference type="SMART" id="SM01287"/>
    </source>
</evidence>
<dbReference type="SMART" id="SM01287">
    <property type="entry name" value="Rtt106"/>
    <property type="match status" value="1"/>
</dbReference>
<feature type="region of interest" description="Disordered" evidence="4">
    <location>
        <begin position="380"/>
        <end position="450"/>
    </location>
</feature>
<feature type="compositionally biased region" description="Low complexity" evidence="4">
    <location>
        <begin position="82"/>
        <end position="92"/>
    </location>
</feature>
<dbReference type="GeneID" id="36588747"/>
<evidence type="ECO:0000313" key="7">
    <source>
        <dbReference type="Proteomes" id="UP000235371"/>
    </source>
</evidence>
<evidence type="ECO:0000313" key="6">
    <source>
        <dbReference type="EMBL" id="PMD56752.1"/>
    </source>
</evidence>
<sequence>MGSTLDTKSLDKAFEGRPDLQAAIRKAAAGGPHYIELFNQISLHVSSLIPPSSLEPASKKRRLDEELTSRPASNGTNGNTKSAPSATGAGAASGNDPVLLEIKDISLVIPQRKKYTLCFTSSHLYARLPDSKEPIAGISYAWSDIDYAFCLPVPEKTQKQYNYILFPKNSIITPTRPAAGSSPTPEPIVFTIPDSAPKPDTISGLEAVAAAAVSDDFKTLLDWQITARLRAAGKSNLKIVEADVKLFASEQKQAHRPGEKAVFVKAFRGSKDGYLFFLPNGILWGFKKPMMFLPHERIAAVSYTSVLQRTFNLSVEVDMSVAGGEEAKEEFELSMLDQEDFGGIDGFVKRHGLQDKSMAEQRKAKRLNVNVVKDEDGNVIGNAEAGELEKAAIEAEQEAMDLEDEEEEDYEPGSEGESEGSGSSSEDEDEDDDEDGEGGGEDSGEEEDEL</sequence>
<feature type="domain" description="Histone chaperone RTT106/FACT complex subunit SPT16-like middle" evidence="5">
    <location>
        <begin position="261"/>
        <end position="358"/>
    </location>
</feature>
<evidence type="ECO:0000256" key="3">
    <source>
        <dbReference type="ARBA" id="ARBA00038654"/>
    </source>
</evidence>
<dbReference type="Gene3D" id="2.30.29.120">
    <property type="match status" value="1"/>
</dbReference>
<comment type="subunit">
    <text evidence="3">Interacts with histones H3 and H4.</text>
</comment>
<protein>
    <submittedName>
        <fullName evidence="6">Rtt106-domain-containing protein</fullName>
    </submittedName>
</protein>
<dbReference type="InParanoid" id="A0A2J6T150"/>
<dbReference type="OrthoDB" id="75754at2759"/>
<reference evidence="6 7" key="1">
    <citation type="submission" date="2016-04" db="EMBL/GenBank/DDBJ databases">
        <title>A degradative enzymes factory behind the ericoid mycorrhizal symbiosis.</title>
        <authorList>
            <consortium name="DOE Joint Genome Institute"/>
            <person name="Martino E."/>
            <person name="Morin E."/>
            <person name="Grelet G."/>
            <person name="Kuo A."/>
            <person name="Kohler A."/>
            <person name="Daghino S."/>
            <person name="Barry K."/>
            <person name="Choi C."/>
            <person name="Cichocki N."/>
            <person name="Clum A."/>
            <person name="Copeland A."/>
            <person name="Hainaut M."/>
            <person name="Haridas S."/>
            <person name="Labutti K."/>
            <person name="Lindquist E."/>
            <person name="Lipzen A."/>
            <person name="Khouja H.-R."/>
            <person name="Murat C."/>
            <person name="Ohm R."/>
            <person name="Olson A."/>
            <person name="Spatafora J."/>
            <person name="Veneault-Fourrey C."/>
            <person name="Henrissat B."/>
            <person name="Grigoriev I."/>
            <person name="Martin F."/>
            <person name="Perotto S."/>
        </authorList>
    </citation>
    <scope>NUCLEOTIDE SEQUENCE [LARGE SCALE GENOMIC DNA]</scope>
    <source>
        <strain evidence="6 7">E</strain>
    </source>
</reference>
<dbReference type="InterPro" id="IPR013719">
    <property type="entry name" value="RTT106/SPT16-like_middle_dom"/>
</dbReference>